<comment type="caution">
    <text evidence="2">The sequence shown here is derived from an EMBL/GenBank/DDBJ whole genome shotgun (WGS) entry which is preliminary data.</text>
</comment>
<dbReference type="EMBL" id="AVOT02112203">
    <property type="protein sequence ID" value="MBW0582304.1"/>
    <property type="molecule type" value="Genomic_DNA"/>
</dbReference>
<feature type="compositionally biased region" description="Polar residues" evidence="1">
    <location>
        <begin position="60"/>
        <end position="86"/>
    </location>
</feature>
<proteinExistence type="predicted"/>
<feature type="region of interest" description="Disordered" evidence="1">
    <location>
        <begin position="1"/>
        <end position="40"/>
    </location>
</feature>
<feature type="compositionally biased region" description="Polar residues" evidence="1">
    <location>
        <begin position="95"/>
        <end position="119"/>
    </location>
</feature>
<evidence type="ECO:0000256" key="1">
    <source>
        <dbReference type="SAM" id="MobiDB-lite"/>
    </source>
</evidence>
<accession>A0A9Q3Q1X5</accession>
<dbReference type="AlphaFoldDB" id="A0A9Q3Q1X5"/>
<dbReference type="OrthoDB" id="2152029at2759"/>
<keyword evidence="3" id="KW-1185">Reference proteome</keyword>
<protein>
    <submittedName>
        <fullName evidence="2">Uncharacterized protein</fullName>
    </submittedName>
</protein>
<dbReference type="Proteomes" id="UP000765509">
    <property type="component" value="Unassembled WGS sequence"/>
</dbReference>
<feature type="compositionally biased region" description="Acidic residues" evidence="1">
    <location>
        <begin position="15"/>
        <end position="30"/>
    </location>
</feature>
<evidence type="ECO:0000313" key="2">
    <source>
        <dbReference type="EMBL" id="MBW0582304.1"/>
    </source>
</evidence>
<sequence length="233" mass="26822">MDKPSSSKLPGSIEEIQEENFNEETVEGQEEISSTERLQQKMLEMQAELLALIKKEGKNKSSSYTPQNSPLEEQTTLPRSFRQHGSPSPYPRPMATSTPYTEQRPSTLSGRVNISSQIPTPLHQEIPRNTTPIVKIRAKDYNLWFDGKDVERFINKAENIAEIEGESEREIARQIAFWTKDEEISYHIEGIPGYDTADWDQLKVDMKRRCGTVSPERRYRLSSITDLFTKNQQ</sequence>
<gene>
    <name evidence="2" type="ORF">O181_122019</name>
</gene>
<reference evidence="2" key="1">
    <citation type="submission" date="2021-03" db="EMBL/GenBank/DDBJ databases">
        <title>Draft genome sequence of rust myrtle Austropuccinia psidii MF-1, a brazilian biotype.</title>
        <authorList>
            <person name="Quecine M.C."/>
            <person name="Pachon D.M.R."/>
            <person name="Bonatelli M.L."/>
            <person name="Correr F.H."/>
            <person name="Franceschini L.M."/>
            <person name="Leite T.F."/>
            <person name="Margarido G.R.A."/>
            <person name="Almeida C.A."/>
            <person name="Ferrarezi J.A."/>
            <person name="Labate C.A."/>
        </authorList>
    </citation>
    <scope>NUCLEOTIDE SEQUENCE</scope>
    <source>
        <strain evidence="2">MF-1</strain>
    </source>
</reference>
<feature type="region of interest" description="Disordered" evidence="1">
    <location>
        <begin position="57"/>
        <end position="126"/>
    </location>
</feature>
<name>A0A9Q3Q1X5_9BASI</name>
<organism evidence="2 3">
    <name type="scientific">Austropuccinia psidii MF-1</name>
    <dbReference type="NCBI Taxonomy" id="1389203"/>
    <lineage>
        <taxon>Eukaryota</taxon>
        <taxon>Fungi</taxon>
        <taxon>Dikarya</taxon>
        <taxon>Basidiomycota</taxon>
        <taxon>Pucciniomycotina</taxon>
        <taxon>Pucciniomycetes</taxon>
        <taxon>Pucciniales</taxon>
        <taxon>Sphaerophragmiaceae</taxon>
        <taxon>Austropuccinia</taxon>
    </lineage>
</organism>
<evidence type="ECO:0000313" key="3">
    <source>
        <dbReference type="Proteomes" id="UP000765509"/>
    </source>
</evidence>